<dbReference type="PANTHER" id="PTHR31069">
    <property type="entry name" value="OLEATE-ACTIVATED TRANSCRIPTION FACTOR 1-RELATED"/>
    <property type="match status" value="1"/>
</dbReference>
<keyword evidence="10" id="KW-1185">Reference proteome</keyword>
<dbReference type="Gene3D" id="4.10.240.10">
    <property type="entry name" value="Zn(2)-C6 fungal-type DNA-binding domain"/>
    <property type="match status" value="1"/>
</dbReference>
<keyword evidence="5" id="KW-0804">Transcription</keyword>
<dbReference type="EMBL" id="JBEVYD010000005">
    <property type="protein sequence ID" value="KAL3233119.1"/>
    <property type="molecule type" value="Genomic_DNA"/>
</dbReference>
<comment type="caution">
    <text evidence="9">The sequence shown here is derived from an EMBL/GenBank/DDBJ whole genome shotgun (WGS) entry which is preliminary data.</text>
</comment>
<dbReference type="Pfam" id="PF00172">
    <property type="entry name" value="Zn_clus"/>
    <property type="match status" value="1"/>
</dbReference>
<evidence type="ECO:0000256" key="4">
    <source>
        <dbReference type="ARBA" id="ARBA00023125"/>
    </source>
</evidence>
<dbReference type="InterPro" id="IPR036864">
    <property type="entry name" value="Zn2-C6_fun-type_DNA-bd_sf"/>
</dbReference>
<dbReference type="CDD" id="cd12148">
    <property type="entry name" value="fungal_TF_MHR"/>
    <property type="match status" value="1"/>
</dbReference>
<dbReference type="PROSITE" id="PS50048">
    <property type="entry name" value="ZN2_CY6_FUNGAL_2"/>
    <property type="match status" value="1"/>
</dbReference>
<keyword evidence="4" id="KW-0238">DNA-binding</keyword>
<sequence length="958" mass="109433">MPDSKKNRPSYVCDNCKLRKQKCDKLRPKCTRCIRSGKECVYSDSGRPVKPNTRSRDAPNTVNVIQQEPAPKVKSKGTKVGFVSKPNKEKSRFSQTSPIDSSIIQEQIVEGFESSSPMVAPESSNNKESEILGSQYPPNSGIISNTPSSTGVHSNSIMSNHPSPYDSSRTGTSSSNFIPSKPDEIPEDNDTWNYLEDQTLELFNPRNMIVVYGSVSYVDAPFAVHSLVQRDSFASALTGAIHGNVMMELHSKLMKCPQSQSYLEALQKLQPPTPINQSEHDVSALPFVQTSMIRWIEDKENREEITASIGFASKTINLDESMSPKLCAGLQLLVYEIESTFLTVPEINYIFKKFYEDIYPFYPFMEIPTLESNLSKIMTELPNGRYKFNVIDKSCIQTNFEQLTLFTLIITISFRRLHIVKDLDFLVTKDADTVLKSLYSLCHKLMSLLDSFKNTNENSFCCELYSYVLTYLEPNTEILSFLHDKILRLKCLYEIAITLGLHHDPSKFTRYFNEIEPDPAILNLRRKLWIGVNNLKLTVTIPHGVANVVEHEHLKAFLGPENNMTKVLQNNMMPLTLFDSSISQILEDKYKFQIILNRLVTSCTPISNISKLSDILENMKRTKTFMFHTFSLINMENQLKKDDPYVTSRGAILNITEVKNTEILLANINGQSTVMCVNFVLANYFEEKCAQDWKQYESYYHKFLFDAVESCSELNLLITNYLEDKFAESIPLGHKYIIDRVISNTVIRLWVIQSCYLTRFSYKLDQLDRQIKGGLVSKWNDSEIKNSAYIENIMSNICNQMEHLIGLMERKVSREYFSSNYCSPMFNYVLHLVNSKKLVHVVNNFWNRTFQTADVPSLILKNVNMKWGLDMKNPQLIGRYLNDPEVLGAMTGRLLKKISDMLSTLSPSSEIATNNDNNYIPKADKTTEEPQILDNFLESNFDLFLGIINNSLGDLPKL</sequence>
<feature type="region of interest" description="Disordered" evidence="7">
    <location>
        <begin position="71"/>
        <end position="100"/>
    </location>
</feature>
<evidence type="ECO:0000259" key="8">
    <source>
        <dbReference type="PROSITE" id="PS50048"/>
    </source>
</evidence>
<evidence type="ECO:0000256" key="3">
    <source>
        <dbReference type="ARBA" id="ARBA00023015"/>
    </source>
</evidence>
<gene>
    <name evidence="9" type="ORF">RNJ44_05035</name>
</gene>
<feature type="compositionally biased region" description="Polar residues" evidence="7">
    <location>
        <begin position="136"/>
        <end position="178"/>
    </location>
</feature>
<dbReference type="SUPFAM" id="SSF57701">
    <property type="entry name" value="Zn2/Cys6 DNA-binding domain"/>
    <property type="match status" value="1"/>
</dbReference>
<dbReference type="Proteomes" id="UP001623330">
    <property type="component" value="Unassembled WGS sequence"/>
</dbReference>
<evidence type="ECO:0000256" key="5">
    <source>
        <dbReference type="ARBA" id="ARBA00023163"/>
    </source>
</evidence>
<protein>
    <recommendedName>
        <fullName evidence="8">Zn(2)-C6 fungal-type domain-containing protein</fullName>
    </recommendedName>
</protein>
<evidence type="ECO:0000256" key="7">
    <source>
        <dbReference type="SAM" id="MobiDB-lite"/>
    </source>
</evidence>
<keyword evidence="2" id="KW-0862">Zinc</keyword>
<feature type="region of interest" description="Disordered" evidence="7">
    <location>
        <begin position="113"/>
        <end position="189"/>
    </location>
</feature>
<organism evidence="9 10">
    <name type="scientific">Nakaseomyces bracarensis</name>
    <dbReference type="NCBI Taxonomy" id="273131"/>
    <lineage>
        <taxon>Eukaryota</taxon>
        <taxon>Fungi</taxon>
        <taxon>Dikarya</taxon>
        <taxon>Ascomycota</taxon>
        <taxon>Saccharomycotina</taxon>
        <taxon>Saccharomycetes</taxon>
        <taxon>Saccharomycetales</taxon>
        <taxon>Saccharomycetaceae</taxon>
        <taxon>Nakaseomyces</taxon>
    </lineage>
</organism>
<reference evidence="9 10" key="1">
    <citation type="submission" date="2024-05" db="EMBL/GenBank/DDBJ databases">
        <title>Long read based assembly of the Candida bracarensis genome reveals expanded adhesin content.</title>
        <authorList>
            <person name="Marcet-Houben M."/>
            <person name="Ksiezopolska E."/>
            <person name="Gabaldon T."/>
        </authorList>
    </citation>
    <scope>NUCLEOTIDE SEQUENCE [LARGE SCALE GENOMIC DNA]</scope>
    <source>
        <strain evidence="9 10">CBM6</strain>
    </source>
</reference>
<evidence type="ECO:0000256" key="1">
    <source>
        <dbReference type="ARBA" id="ARBA00022723"/>
    </source>
</evidence>
<name>A0ABR4NWL3_9SACH</name>
<dbReference type="PROSITE" id="PS00463">
    <property type="entry name" value="ZN2_CY6_FUNGAL_1"/>
    <property type="match status" value="1"/>
</dbReference>
<evidence type="ECO:0000256" key="6">
    <source>
        <dbReference type="ARBA" id="ARBA00023242"/>
    </source>
</evidence>
<proteinExistence type="predicted"/>
<dbReference type="InterPro" id="IPR001138">
    <property type="entry name" value="Zn2Cys6_DnaBD"/>
</dbReference>
<dbReference type="InterPro" id="IPR050675">
    <property type="entry name" value="OAF3"/>
</dbReference>
<evidence type="ECO:0000313" key="9">
    <source>
        <dbReference type="EMBL" id="KAL3233119.1"/>
    </source>
</evidence>
<keyword evidence="3" id="KW-0805">Transcription regulation</keyword>
<keyword evidence="1" id="KW-0479">Metal-binding</keyword>
<dbReference type="PANTHER" id="PTHR31069:SF29">
    <property type="entry name" value="OLEATE-ACTIVATED TRANSCRIPTION FACTOR 1-RELATED"/>
    <property type="match status" value="1"/>
</dbReference>
<evidence type="ECO:0000256" key="2">
    <source>
        <dbReference type="ARBA" id="ARBA00022833"/>
    </source>
</evidence>
<evidence type="ECO:0000313" key="10">
    <source>
        <dbReference type="Proteomes" id="UP001623330"/>
    </source>
</evidence>
<feature type="compositionally biased region" description="Polar residues" evidence="7">
    <location>
        <begin position="113"/>
        <end position="124"/>
    </location>
</feature>
<accession>A0ABR4NWL3</accession>
<dbReference type="SMART" id="SM00066">
    <property type="entry name" value="GAL4"/>
    <property type="match status" value="1"/>
</dbReference>
<keyword evidence="6" id="KW-0539">Nucleus</keyword>
<feature type="domain" description="Zn(2)-C6 fungal-type" evidence="8">
    <location>
        <begin position="12"/>
        <end position="42"/>
    </location>
</feature>
<dbReference type="CDD" id="cd00067">
    <property type="entry name" value="GAL4"/>
    <property type="match status" value="1"/>
</dbReference>